<dbReference type="InterPro" id="IPR004087">
    <property type="entry name" value="KH_dom"/>
</dbReference>
<evidence type="ECO:0000259" key="3">
    <source>
        <dbReference type="SMART" id="SM00322"/>
    </source>
</evidence>
<evidence type="ECO:0000256" key="1">
    <source>
        <dbReference type="ARBA" id="ARBA00022737"/>
    </source>
</evidence>
<dbReference type="PANTHER" id="PTHR10288">
    <property type="entry name" value="KH DOMAIN CONTAINING RNA BINDING PROTEIN"/>
    <property type="match status" value="1"/>
</dbReference>
<dbReference type="STRING" id="77586.A0A0D9XJP7"/>
<dbReference type="PROSITE" id="PS50084">
    <property type="entry name" value="KH_TYPE_1"/>
    <property type="match status" value="3"/>
</dbReference>
<dbReference type="Gene3D" id="3.30.1370.10">
    <property type="entry name" value="K Homology domain, type 1"/>
    <property type="match status" value="3"/>
</dbReference>
<dbReference type="InterPro" id="IPR036612">
    <property type="entry name" value="KH_dom_type_1_sf"/>
</dbReference>
<feature type="domain" description="K Homology" evidence="3">
    <location>
        <begin position="482"/>
        <end position="551"/>
    </location>
</feature>
<name>A0A0D9XJP7_9ORYZ</name>
<evidence type="ECO:0000313" key="4">
    <source>
        <dbReference type="EnsemblPlants" id="LPERR10G07160.1"/>
    </source>
</evidence>
<protein>
    <recommendedName>
        <fullName evidence="3">K Homology domain-containing protein</fullName>
    </recommendedName>
</protein>
<reference evidence="5" key="2">
    <citation type="submission" date="2013-12" db="EMBL/GenBank/DDBJ databases">
        <authorList>
            <person name="Yu Y."/>
            <person name="Lee S."/>
            <person name="de Baynast K."/>
            <person name="Wissotski M."/>
            <person name="Liu L."/>
            <person name="Talag J."/>
            <person name="Goicoechea J."/>
            <person name="Angelova A."/>
            <person name="Jetty R."/>
            <person name="Kudrna D."/>
            <person name="Golser W."/>
            <person name="Rivera L."/>
            <person name="Zhang J."/>
            <person name="Wing R."/>
        </authorList>
    </citation>
    <scope>NUCLEOTIDE SEQUENCE</scope>
</reference>
<organism evidence="4 5">
    <name type="scientific">Leersia perrieri</name>
    <dbReference type="NCBI Taxonomy" id="77586"/>
    <lineage>
        <taxon>Eukaryota</taxon>
        <taxon>Viridiplantae</taxon>
        <taxon>Streptophyta</taxon>
        <taxon>Embryophyta</taxon>
        <taxon>Tracheophyta</taxon>
        <taxon>Spermatophyta</taxon>
        <taxon>Magnoliopsida</taxon>
        <taxon>Liliopsida</taxon>
        <taxon>Poales</taxon>
        <taxon>Poaceae</taxon>
        <taxon>BOP clade</taxon>
        <taxon>Oryzoideae</taxon>
        <taxon>Oryzeae</taxon>
        <taxon>Oryzinae</taxon>
        <taxon>Leersia</taxon>
    </lineage>
</organism>
<dbReference type="eggNOG" id="KOG2190">
    <property type="taxonomic scope" value="Eukaryota"/>
</dbReference>
<keyword evidence="5" id="KW-1185">Reference proteome</keyword>
<dbReference type="GO" id="GO:0003723">
    <property type="term" value="F:RNA binding"/>
    <property type="evidence" value="ECO:0007669"/>
    <property type="project" value="UniProtKB-UniRule"/>
</dbReference>
<dbReference type="Pfam" id="PF00013">
    <property type="entry name" value="KH_1"/>
    <property type="match status" value="3"/>
</dbReference>
<dbReference type="CDD" id="cd22459">
    <property type="entry name" value="KH-I_PEPPER_rpt1_like"/>
    <property type="match status" value="1"/>
</dbReference>
<reference evidence="4" key="3">
    <citation type="submission" date="2015-04" db="UniProtKB">
        <authorList>
            <consortium name="EnsemblPlants"/>
        </authorList>
    </citation>
    <scope>IDENTIFICATION</scope>
</reference>
<dbReference type="SMART" id="SM00322">
    <property type="entry name" value="KH"/>
    <property type="match status" value="3"/>
</dbReference>
<dbReference type="Proteomes" id="UP000032180">
    <property type="component" value="Chromosome 10"/>
</dbReference>
<dbReference type="HOGENOM" id="CLU_019157_0_0_1"/>
<sequence>MLKQGATCDEECGYTNRSAGENRYPGWPGTSVFRMLIPATKVGAIIGHGGERVRRLCEETKACIRVIGGHFAAAERAVIIFAKERPDEPKPPAIDALLRVYKHTINYDGLDVRSNEIVVARILTPSEQAASLIRDQDSVIDYIKKASKTNIHVLDSDLPPVALEEDVIIEILGLPARVHNALELVASHLRKYLVHQSAIPLFDPHVRIPISSMDMPPSHYSDHPESLLHEASPSYFHHSGHPKGLQHESSPGPPGYFHYDDHPESLLHEASPGYYSVYAEDVQLERPWTDCYSRYPMESHLTHADMFEYREQAPTFLGSYRSVTPPNYWHEAEAYLSSPMELCLHHNLNAYAHKKKNAYVWRATPPIGPLDTVNRIRSLISVYGKQSHQLRQTYKSTKMGKHPHLGISLHGRDAYPIRVSPSPATKLPSSPGVSAHKQQVSPVYQSTNVENLQHCRVSACAPEELPEVAVPSFSSQSPAVTSEVIMKMQVPIFYAEAVIGPTGARIEYIRHASRSSVIIKDNDEGAMSIEITGSAAADVQIAEQLIKNFMAEAAAASPDHSFDYIPSHLPAPRSPEQDIPTTSLTGRASDIGVLEERWHLSSSCIGSTDVPVLSPSEQTASCEHQNFLVLRSGIGAKSRFNIFYHHQTRILQ</sequence>
<feature type="domain" description="K Homology" evidence="3">
    <location>
        <begin position="116"/>
        <end position="190"/>
    </location>
</feature>
<evidence type="ECO:0000256" key="2">
    <source>
        <dbReference type="PROSITE-ProRule" id="PRU00117"/>
    </source>
</evidence>
<dbReference type="Gramene" id="LPERR10G07160.1">
    <property type="protein sequence ID" value="LPERR10G07160.1"/>
    <property type="gene ID" value="LPERR10G07160"/>
</dbReference>
<dbReference type="AlphaFoldDB" id="A0A0D9XJP7"/>
<keyword evidence="2" id="KW-0694">RNA-binding</keyword>
<proteinExistence type="predicted"/>
<evidence type="ECO:0000313" key="5">
    <source>
        <dbReference type="Proteomes" id="UP000032180"/>
    </source>
</evidence>
<dbReference type="InterPro" id="IPR004088">
    <property type="entry name" value="KH_dom_type_1"/>
</dbReference>
<dbReference type="EnsemblPlants" id="LPERR10G07160.1">
    <property type="protein sequence ID" value="LPERR10G07160.1"/>
    <property type="gene ID" value="LPERR10G07160"/>
</dbReference>
<dbReference type="SUPFAM" id="SSF54791">
    <property type="entry name" value="Eukaryotic type KH-domain (KH-domain type I)"/>
    <property type="match status" value="3"/>
</dbReference>
<reference evidence="4 5" key="1">
    <citation type="submission" date="2012-08" db="EMBL/GenBank/DDBJ databases">
        <title>Oryza genome evolution.</title>
        <authorList>
            <person name="Wing R.A."/>
        </authorList>
    </citation>
    <scope>NUCLEOTIDE SEQUENCE</scope>
</reference>
<accession>A0A0D9XJP7</accession>
<keyword evidence="1" id="KW-0677">Repeat</keyword>
<feature type="domain" description="K Homology" evidence="3">
    <location>
        <begin position="29"/>
        <end position="102"/>
    </location>
</feature>